<organism evidence="1 2">
    <name type="scientific">Cryobacterium glucosi</name>
    <dbReference type="NCBI Taxonomy" id="1259175"/>
    <lineage>
        <taxon>Bacteria</taxon>
        <taxon>Bacillati</taxon>
        <taxon>Actinomycetota</taxon>
        <taxon>Actinomycetes</taxon>
        <taxon>Micrococcales</taxon>
        <taxon>Microbacteriaceae</taxon>
        <taxon>Cryobacterium</taxon>
    </lineage>
</organism>
<accession>A0ABY2INW8</accession>
<protein>
    <submittedName>
        <fullName evidence="1">Uncharacterized protein</fullName>
    </submittedName>
</protein>
<evidence type="ECO:0000313" key="1">
    <source>
        <dbReference type="EMBL" id="TFC21396.1"/>
    </source>
</evidence>
<keyword evidence="2" id="KW-1185">Reference proteome</keyword>
<reference evidence="1 2" key="1">
    <citation type="submission" date="2019-03" db="EMBL/GenBank/DDBJ databases">
        <title>Genomics of glacier-inhabiting Cryobacterium strains.</title>
        <authorList>
            <person name="Liu Q."/>
            <person name="Xin Y.-H."/>
        </authorList>
    </citation>
    <scope>NUCLEOTIDE SEQUENCE [LARGE SCALE GENOMIC DNA]</scope>
    <source>
        <strain evidence="1 2">MDB1-5</strain>
    </source>
</reference>
<dbReference type="RefSeq" id="WP_134561424.1">
    <property type="nucleotide sequence ID" value="NZ_SOFS01000016.1"/>
</dbReference>
<gene>
    <name evidence="1" type="ORF">E3O46_07335</name>
</gene>
<proteinExistence type="predicted"/>
<sequence length="120" mass="13126">MKRMSYCGTTFLTTNAVADALLEFAAALTEQHKSEVVEVPSYSADGSEILIHLLVAPGSELISIPENAVGDEPETHYAVSVLRDHIDSLLSESRTESTFTTAMASTSTDWSTEDHWDDVY</sequence>
<evidence type="ECO:0000313" key="2">
    <source>
        <dbReference type="Proteomes" id="UP000297604"/>
    </source>
</evidence>
<dbReference type="EMBL" id="SOFS01000016">
    <property type="protein sequence ID" value="TFC21396.1"/>
    <property type="molecule type" value="Genomic_DNA"/>
</dbReference>
<name>A0ABY2INW8_9MICO</name>
<dbReference type="Proteomes" id="UP000297604">
    <property type="component" value="Unassembled WGS sequence"/>
</dbReference>
<comment type="caution">
    <text evidence="1">The sequence shown here is derived from an EMBL/GenBank/DDBJ whole genome shotgun (WGS) entry which is preliminary data.</text>
</comment>